<evidence type="ECO:0000313" key="3">
    <source>
        <dbReference type="Proteomes" id="UP000759131"/>
    </source>
</evidence>
<feature type="compositionally biased region" description="Basic residues" evidence="1">
    <location>
        <begin position="291"/>
        <end position="300"/>
    </location>
</feature>
<dbReference type="EMBL" id="CAJPIZ010003504">
    <property type="protein sequence ID" value="CAG2106441.1"/>
    <property type="molecule type" value="Genomic_DNA"/>
</dbReference>
<feature type="compositionally biased region" description="Polar residues" evidence="1">
    <location>
        <begin position="272"/>
        <end position="283"/>
    </location>
</feature>
<keyword evidence="3" id="KW-1185">Reference proteome</keyword>
<protein>
    <submittedName>
        <fullName evidence="2">Uncharacterized protein</fullName>
    </submittedName>
</protein>
<reference evidence="2" key="1">
    <citation type="submission" date="2020-11" db="EMBL/GenBank/DDBJ databases">
        <authorList>
            <person name="Tran Van P."/>
        </authorList>
    </citation>
    <scope>NUCLEOTIDE SEQUENCE</scope>
</reference>
<gene>
    <name evidence="2" type="ORF">OSB1V03_LOCUS6444</name>
</gene>
<name>A0A7R9KQB0_9ACAR</name>
<accession>A0A7R9KQB0</accession>
<organism evidence="2">
    <name type="scientific">Medioppia subpectinata</name>
    <dbReference type="NCBI Taxonomy" id="1979941"/>
    <lineage>
        <taxon>Eukaryota</taxon>
        <taxon>Metazoa</taxon>
        <taxon>Ecdysozoa</taxon>
        <taxon>Arthropoda</taxon>
        <taxon>Chelicerata</taxon>
        <taxon>Arachnida</taxon>
        <taxon>Acari</taxon>
        <taxon>Acariformes</taxon>
        <taxon>Sarcoptiformes</taxon>
        <taxon>Oribatida</taxon>
        <taxon>Brachypylina</taxon>
        <taxon>Oppioidea</taxon>
        <taxon>Oppiidae</taxon>
        <taxon>Medioppia</taxon>
    </lineage>
</organism>
<evidence type="ECO:0000313" key="2">
    <source>
        <dbReference type="EMBL" id="CAD7626011.1"/>
    </source>
</evidence>
<feature type="region of interest" description="Disordered" evidence="1">
    <location>
        <begin position="250"/>
        <end position="308"/>
    </location>
</feature>
<dbReference type="AlphaFoldDB" id="A0A7R9KQB0"/>
<dbReference type="EMBL" id="OC858079">
    <property type="protein sequence ID" value="CAD7626011.1"/>
    <property type="molecule type" value="Genomic_DNA"/>
</dbReference>
<dbReference type="Proteomes" id="UP000759131">
    <property type="component" value="Unassembled WGS sequence"/>
</dbReference>
<proteinExistence type="predicted"/>
<sequence>SLPKTREGYIGHVDADIHAEAIASTIPGMSAADIDTQALPILRTIGDLKYMFSRILKRLVANGGGGPAGAAATAGAGVFAALDDPTFNLYLEDTLVSDKQTVQLLRDYDFLEIRDHRWSPGGHLYVRQNAIVRRTLVALPANAKLDTAAAEAIIEDAICGPDCPLAKTSSTSQAFDSVSPLPANYKQSDESQLLNAEIESLNRSLASISKVPNASPKTLSEISSKIKKINEQLDRSLNAKTSAVNASTVDTTVGTATKPAPSVMPRRDKQTNTESRPTPTTASRYADARRRTTSKPKRMSRSHDPSPRVRGQWMCCLCDEMLTNWKAVRTHLKPLRCAGFDDVLAAMDDPEGDIVLMAQRVD</sequence>
<evidence type="ECO:0000256" key="1">
    <source>
        <dbReference type="SAM" id="MobiDB-lite"/>
    </source>
</evidence>
<dbReference type="OrthoDB" id="6536482at2759"/>
<feature type="non-terminal residue" evidence="2">
    <location>
        <position position="362"/>
    </location>
</feature>